<dbReference type="CDD" id="cd04301">
    <property type="entry name" value="NAT_SF"/>
    <property type="match status" value="1"/>
</dbReference>
<dbReference type="PANTHER" id="PTHR43420:SF12">
    <property type="entry name" value="N-ACETYLTRANSFERASE DOMAIN-CONTAINING PROTEIN"/>
    <property type="match status" value="1"/>
</dbReference>
<evidence type="ECO:0000256" key="2">
    <source>
        <dbReference type="ARBA" id="ARBA00023315"/>
    </source>
</evidence>
<proteinExistence type="predicted"/>
<gene>
    <name evidence="4" type="ORF">KDB89_04055</name>
</gene>
<evidence type="ECO:0000259" key="3">
    <source>
        <dbReference type="PROSITE" id="PS51186"/>
    </source>
</evidence>
<dbReference type="Proteomes" id="UP000824504">
    <property type="component" value="Chromosome"/>
</dbReference>
<keyword evidence="2" id="KW-0012">Acyltransferase</keyword>
<sequence length="301" mass="32999">MNRPLIVDAPTSESQRVSLRWESTDGSSDVVGHVIAANTDWVVVLPQDRPAVWVPQAEARNLRRVPERTVLPTSSADSLQRILDRTWPGTRRARLGGWILRDGPDDSFRANSVLASGDPGVEFSEALRLAREWQGGPVRLQVVIGSDAQARGRAAGMKLSKLTRTMTLAIDDRWAVETPDAAIDDAPNEAWLELWDHRGNDARVAEMTAAPATYLRLGDHAIGRIAYFGGWGVLTDVEVARAARGRGLGRDVTNALIAHAARAGVRFLALLVEQTNNIAVALYESLGFTEHHRYGYLSERA</sequence>
<dbReference type="InterPro" id="IPR050680">
    <property type="entry name" value="YpeA/RimI_acetyltransf"/>
</dbReference>
<organism evidence="4 5">
    <name type="scientific">Tessaracoccus palaemonis</name>
    <dbReference type="NCBI Taxonomy" id="2829499"/>
    <lineage>
        <taxon>Bacteria</taxon>
        <taxon>Bacillati</taxon>
        <taxon>Actinomycetota</taxon>
        <taxon>Actinomycetes</taxon>
        <taxon>Propionibacteriales</taxon>
        <taxon>Propionibacteriaceae</taxon>
        <taxon>Tessaracoccus</taxon>
    </lineage>
</organism>
<dbReference type="Pfam" id="PF24553">
    <property type="entry name" value="Rv0428c_C"/>
    <property type="match status" value="1"/>
</dbReference>
<dbReference type="EMBL" id="CP079216">
    <property type="protein sequence ID" value="QXT63661.1"/>
    <property type="molecule type" value="Genomic_DNA"/>
</dbReference>
<dbReference type="InterPro" id="IPR000182">
    <property type="entry name" value="GNAT_dom"/>
</dbReference>
<name>A0ABX8SJW4_9ACTN</name>
<evidence type="ECO:0000313" key="4">
    <source>
        <dbReference type="EMBL" id="QXT63661.1"/>
    </source>
</evidence>
<accession>A0ABX8SJW4</accession>
<dbReference type="RefSeq" id="WP_219083588.1">
    <property type="nucleotide sequence ID" value="NZ_CP079216.1"/>
</dbReference>
<evidence type="ECO:0000256" key="1">
    <source>
        <dbReference type="ARBA" id="ARBA00022679"/>
    </source>
</evidence>
<keyword evidence="1" id="KW-0808">Transferase</keyword>
<protein>
    <submittedName>
        <fullName evidence="4">GNAT family N-acetyltransferase</fullName>
    </submittedName>
</protein>
<dbReference type="PANTHER" id="PTHR43420">
    <property type="entry name" value="ACETYLTRANSFERASE"/>
    <property type="match status" value="1"/>
</dbReference>
<keyword evidence="5" id="KW-1185">Reference proteome</keyword>
<evidence type="ECO:0000313" key="5">
    <source>
        <dbReference type="Proteomes" id="UP000824504"/>
    </source>
</evidence>
<feature type="domain" description="N-acetyltransferase" evidence="3">
    <location>
        <begin position="157"/>
        <end position="301"/>
    </location>
</feature>
<dbReference type="PROSITE" id="PS51186">
    <property type="entry name" value="GNAT"/>
    <property type="match status" value="1"/>
</dbReference>
<dbReference type="InterPro" id="IPR056935">
    <property type="entry name" value="Rv0428c-like_C"/>
</dbReference>
<reference evidence="4 5" key="1">
    <citation type="submission" date="2021-07" db="EMBL/GenBank/DDBJ databases">
        <title>complete genome sequencing of Tessaracoccus sp.J1M15.</title>
        <authorList>
            <person name="Bae J.-W."/>
            <person name="Kim D.-y."/>
        </authorList>
    </citation>
    <scope>NUCLEOTIDE SEQUENCE [LARGE SCALE GENOMIC DNA]</scope>
    <source>
        <strain evidence="4 5">J1M15</strain>
    </source>
</reference>